<feature type="transmembrane region" description="Helical" evidence="8">
    <location>
        <begin position="311"/>
        <end position="331"/>
    </location>
</feature>
<evidence type="ECO:0000313" key="10">
    <source>
        <dbReference type="Proteomes" id="UP000249248"/>
    </source>
</evidence>
<dbReference type="EMBL" id="QKSB01000001">
    <property type="protein sequence ID" value="PZE18711.1"/>
    <property type="molecule type" value="Genomic_DNA"/>
</dbReference>
<dbReference type="FunFam" id="1.10.3470.10:FF:000001">
    <property type="entry name" value="Vitamin B12 ABC transporter permease BtuC"/>
    <property type="match status" value="1"/>
</dbReference>
<accession>A0A2W1N6F1</accession>
<comment type="subcellular location">
    <subcellularLocation>
        <location evidence="1">Cell membrane</location>
        <topology evidence="1">Multi-pass membrane protein</topology>
    </subcellularLocation>
</comment>
<keyword evidence="10" id="KW-1185">Reference proteome</keyword>
<comment type="similarity">
    <text evidence="2">Belongs to the binding-protein-dependent transport system permease family. FecCD subfamily.</text>
</comment>
<dbReference type="CDD" id="cd06550">
    <property type="entry name" value="TM_ABC_iron-siderophores_like"/>
    <property type="match status" value="1"/>
</dbReference>
<keyword evidence="5 8" id="KW-0812">Transmembrane</keyword>
<dbReference type="RefSeq" id="WP_111061612.1">
    <property type="nucleotide sequence ID" value="NZ_JBHUCU010000007.1"/>
</dbReference>
<evidence type="ECO:0000256" key="8">
    <source>
        <dbReference type="SAM" id="Phobius"/>
    </source>
</evidence>
<evidence type="ECO:0000256" key="4">
    <source>
        <dbReference type="ARBA" id="ARBA00022475"/>
    </source>
</evidence>
<evidence type="ECO:0000256" key="1">
    <source>
        <dbReference type="ARBA" id="ARBA00004651"/>
    </source>
</evidence>
<feature type="transmembrane region" description="Helical" evidence="8">
    <location>
        <begin position="246"/>
        <end position="273"/>
    </location>
</feature>
<feature type="transmembrane region" description="Helical" evidence="8">
    <location>
        <begin position="195"/>
        <end position="215"/>
    </location>
</feature>
<dbReference type="GO" id="GO:0033214">
    <property type="term" value="P:siderophore-iron import into cell"/>
    <property type="evidence" value="ECO:0007669"/>
    <property type="project" value="TreeGrafter"/>
</dbReference>
<evidence type="ECO:0000256" key="6">
    <source>
        <dbReference type="ARBA" id="ARBA00022989"/>
    </source>
</evidence>
<feature type="transmembrane region" description="Helical" evidence="8">
    <location>
        <begin position="121"/>
        <end position="142"/>
    </location>
</feature>
<protein>
    <submittedName>
        <fullName evidence="9">Iron ABC transporter permease</fullName>
    </submittedName>
</protein>
<dbReference type="Proteomes" id="UP000249248">
    <property type="component" value="Unassembled WGS sequence"/>
</dbReference>
<comment type="caution">
    <text evidence="9">The sequence shown here is derived from an EMBL/GenBank/DDBJ whole genome shotgun (WGS) entry which is preliminary data.</text>
</comment>
<feature type="transmembrane region" description="Helical" evidence="8">
    <location>
        <begin position="60"/>
        <end position="80"/>
    </location>
</feature>
<keyword evidence="6 8" id="KW-1133">Transmembrane helix</keyword>
<dbReference type="AlphaFoldDB" id="A0A2W1N6F1"/>
<dbReference type="OrthoDB" id="9811721at2"/>
<evidence type="ECO:0000256" key="7">
    <source>
        <dbReference type="ARBA" id="ARBA00023136"/>
    </source>
</evidence>
<keyword evidence="7 8" id="KW-0472">Membrane</keyword>
<name>A0A2W1N6F1_9FLAO</name>
<feature type="transmembrane region" description="Helical" evidence="8">
    <location>
        <begin position="154"/>
        <end position="175"/>
    </location>
</feature>
<evidence type="ECO:0000256" key="3">
    <source>
        <dbReference type="ARBA" id="ARBA00022448"/>
    </source>
</evidence>
<dbReference type="Gene3D" id="1.10.3470.10">
    <property type="entry name" value="ABC transporter involved in vitamin B12 uptake, BtuC"/>
    <property type="match status" value="1"/>
</dbReference>
<dbReference type="InterPro" id="IPR037294">
    <property type="entry name" value="ABC_BtuC-like"/>
</dbReference>
<dbReference type="Pfam" id="PF01032">
    <property type="entry name" value="FecCD"/>
    <property type="match status" value="1"/>
</dbReference>
<evidence type="ECO:0000256" key="5">
    <source>
        <dbReference type="ARBA" id="ARBA00022692"/>
    </source>
</evidence>
<dbReference type="SUPFAM" id="SSF81345">
    <property type="entry name" value="ABC transporter involved in vitamin B12 uptake, BtuC"/>
    <property type="match status" value="1"/>
</dbReference>
<keyword evidence="4" id="KW-1003">Cell membrane</keyword>
<keyword evidence="3" id="KW-0813">Transport</keyword>
<feature type="transmembrane region" description="Helical" evidence="8">
    <location>
        <begin position="92"/>
        <end position="115"/>
    </location>
</feature>
<feature type="transmembrane region" description="Helical" evidence="8">
    <location>
        <begin position="285"/>
        <end position="304"/>
    </location>
</feature>
<dbReference type="PANTHER" id="PTHR30472">
    <property type="entry name" value="FERRIC ENTEROBACTIN TRANSPORT SYSTEM PERMEASE PROTEIN"/>
    <property type="match status" value="1"/>
</dbReference>
<evidence type="ECO:0000256" key="2">
    <source>
        <dbReference type="ARBA" id="ARBA00007935"/>
    </source>
</evidence>
<dbReference type="GO" id="GO:0005886">
    <property type="term" value="C:plasma membrane"/>
    <property type="evidence" value="ECO:0007669"/>
    <property type="project" value="UniProtKB-SubCell"/>
</dbReference>
<dbReference type="InterPro" id="IPR000522">
    <property type="entry name" value="ABC_transptr_permease_BtuC"/>
</dbReference>
<gene>
    <name evidence="9" type="ORF">DNU06_02460</name>
</gene>
<dbReference type="GO" id="GO:0022857">
    <property type="term" value="F:transmembrane transporter activity"/>
    <property type="evidence" value="ECO:0007669"/>
    <property type="project" value="InterPro"/>
</dbReference>
<dbReference type="PANTHER" id="PTHR30472:SF25">
    <property type="entry name" value="ABC TRANSPORTER PERMEASE PROTEIN MJ0876-RELATED"/>
    <property type="match status" value="1"/>
</dbReference>
<sequence length="338" mass="36436">MIRKNQFLILLIFTVLIFLISIRFGAVQMSTEQVLSGITKWVTGDTNLTLYDRILIDIRLPRAILTLFVGASLAVGGVLMQGLFINPIIEPGLIGTSSGAAFGASLYFVLGASFSIHFGEWTLPIIACLGAVLSTFLVFILSETNRKGNSTTHLLLTGIAINSLFLSGIGFLSYLARDPQARSITFWSLGSLSGANWHAVILVGFSTLLCILFALRYAKQLNALMLGTTEAFHLGVNVKNLKIKIFLINVVLVSVATAFVGIIGFVGLIVPHFVRILKGSDHRTLLIGSAVLGGFLLSVADVLARLLLAPAELPIGIVTTVVGAPVFVYLLRKNQYNF</sequence>
<reference evidence="9 10" key="1">
    <citation type="submission" date="2018-06" db="EMBL/GenBank/DDBJ databases">
        <title>The draft genome sequence of Crocinitomix sp. SM1701.</title>
        <authorList>
            <person name="Zhang X."/>
        </authorList>
    </citation>
    <scope>NUCLEOTIDE SEQUENCE [LARGE SCALE GENOMIC DNA]</scope>
    <source>
        <strain evidence="9 10">SM1701</strain>
    </source>
</reference>
<evidence type="ECO:0000313" key="9">
    <source>
        <dbReference type="EMBL" id="PZE18711.1"/>
    </source>
</evidence>
<proteinExistence type="inferred from homology"/>
<organism evidence="9 10">
    <name type="scientific">Putridiphycobacter roseus</name>
    <dbReference type="NCBI Taxonomy" id="2219161"/>
    <lineage>
        <taxon>Bacteria</taxon>
        <taxon>Pseudomonadati</taxon>
        <taxon>Bacteroidota</taxon>
        <taxon>Flavobacteriia</taxon>
        <taxon>Flavobacteriales</taxon>
        <taxon>Crocinitomicaceae</taxon>
        <taxon>Putridiphycobacter</taxon>
    </lineage>
</organism>